<dbReference type="OrthoDB" id="270728at2759"/>
<evidence type="ECO:0000256" key="8">
    <source>
        <dbReference type="ARBA" id="ARBA00022827"/>
    </source>
</evidence>
<evidence type="ECO:0000256" key="12">
    <source>
        <dbReference type="ARBA" id="ARBA00049494"/>
    </source>
</evidence>
<dbReference type="EMBL" id="LT598488">
    <property type="protein sequence ID" value="SCW01605.1"/>
    <property type="molecule type" value="Genomic_DNA"/>
</dbReference>
<evidence type="ECO:0000256" key="1">
    <source>
        <dbReference type="ARBA" id="ARBA00004726"/>
    </source>
</evidence>
<evidence type="ECO:0000256" key="2">
    <source>
        <dbReference type="ARBA" id="ARBA00012393"/>
    </source>
</evidence>
<evidence type="ECO:0000313" key="14">
    <source>
        <dbReference type="EMBL" id="SCW01605.1"/>
    </source>
</evidence>
<dbReference type="EC" id="2.7.7.2" evidence="2"/>
<proteinExistence type="predicted"/>
<dbReference type="InterPro" id="IPR014729">
    <property type="entry name" value="Rossmann-like_a/b/a_fold"/>
</dbReference>
<dbReference type="AlphaFoldDB" id="A0A1G4MCQ5"/>
<dbReference type="GO" id="GO:0005524">
    <property type="term" value="F:ATP binding"/>
    <property type="evidence" value="ECO:0007669"/>
    <property type="project" value="UniProtKB-KW"/>
</dbReference>
<dbReference type="Pfam" id="PF01507">
    <property type="entry name" value="PAPS_reduct"/>
    <property type="match status" value="1"/>
</dbReference>
<dbReference type="PANTHER" id="PTHR23293:SF9">
    <property type="entry name" value="FAD SYNTHASE"/>
    <property type="match status" value="1"/>
</dbReference>
<comment type="catalytic activity">
    <reaction evidence="12">
        <text>FMN + ATP + H(+) = FAD + diphosphate</text>
        <dbReference type="Rhea" id="RHEA:17237"/>
        <dbReference type="ChEBI" id="CHEBI:15378"/>
        <dbReference type="ChEBI" id="CHEBI:30616"/>
        <dbReference type="ChEBI" id="CHEBI:33019"/>
        <dbReference type="ChEBI" id="CHEBI:57692"/>
        <dbReference type="ChEBI" id="CHEBI:58210"/>
        <dbReference type="EC" id="2.7.7.2"/>
    </reaction>
</comment>
<evidence type="ECO:0000256" key="7">
    <source>
        <dbReference type="ARBA" id="ARBA00022741"/>
    </source>
</evidence>
<feature type="domain" description="Phosphoadenosine phosphosulphate reductase" evidence="13">
    <location>
        <begin position="56"/>
        <end position="229"/>
    </location>
</feature>
<name>A0A1G4MCQ5_LACFM</name>
<evidence type="ECO:0000313" key="15">
    <source>
        <dbReference type="Proteomes" id="UP000190831"/>
    </source>
</evidence>
<dbReference type="GO" id="GO:0006747">
    <property type="term" value="P:FAD biosynthetic process"/>
    <property type="evidence" value="ECO:0007669"/>
    <property type="project" value="TreeGrafter"/>
</dbReference>
<dbReference type="InterPro" id="IPR002500">
    <property type="entry name" value="PAPS_reduct_dom"/>
</dbReference>
<dbReference type="PANTHER" id="PTHR23293">
    <property type="entry name" value="FAD SYNTHETASE-RELATED FMN ADENYLYLTRANSFERASE"/>
    <property type="match status" value="1"/>
</dbReference>
<keyword evidence="3" id="KW-0285">Flavoprotein</keyword>
<organism evidence="14 15">
    <name type="scientific">Lachancea fermentati</name>
    <name type="common">Zygosaccharomyces fermentati</name>
    <dbReference type="NCBI Taxonomy" id="4955"/>
    <lineage>
        <taxon>Eukaryota</taxon>
        <taxon>Fungi</taxon>
        <taxon>Dikarya</taxon>
        <taxon>Ascomycota</taxon>
        <taxon>Saccharomycotina</taxon>
        <taxon>Saccharomycetes</taxon>
        <taxon>Saccharomycetales</taxon>
        <taxon>Saccharomycetaceae</taxon>
        <taxon>Lachancea</taxon>
    </lineage>
</organism>
<keyword evidence="15" id="KW-1185">Reference proteome</keyword>
<dbReference type="SUPFAM" id="SSF52402">
    <property type="entry name" value="Adenine nucleotide alpha hydrolases-like"/>
    <property type="match status" value="1"/>
</dbReference>
<dbReference type="Gene3D" id="3.40.50.620">
    <property type="entry name" value="HUPs"/>
    <property type="match status" value="1"/>
</dbReference>
<dbReference type="STRING" id="4955.A0A1G4MCQ5"/>
<evidence type="ECO:0000256" key="5">
    <source>
        <dbReference type="ARBA" id="ARBA00022679"/>
    </source>
</evidence>
<keyword evidence="6" id="KW-0548">Nucleotidyltransferase</keyword>
<evidence type="ECO:0000256" key="10">
    <source>
        <dbReference type="ARBA" id="ARBA00031145"/>
    </source>
</evidence>
<comment type="pathway">
    <text evidence="1">Cofactor biosynthesis; FAD biosynthesis; FAD from FMN: step 1/1.</text>
</comment>
<keyword evidence="7" id="KW-0547">Nucleotide-binding</keyword>
<evidence type="ECO:0000256" key="9">
    <source>
        <dbReference type="ARBA" id="ARBA00022840"/>
    </source>
</evidence>
<evidence type="ECO:0000259" key="13">
    <source>
        <dbReference type="Pfam" id="PF01507"/>
    </source>
</evidence>
<dbReference type="OMA" id="TVFIDQE"/>
<keyword evidence="9" id="KW-0067">ATP-binding</keyword>
<accession>A0A1G4MCQ5</accession>
<keyword evidence="8" id="KW-0274">FAD</keyword>
<keyword evidence="5" id="KW-0808">Transferase</keyword>
<gene>
    <name evidence="14" type="ORF">LAFE_0E03334G</name>
</gene>
<dbReference type="Proteomes" id="UP000190831">
    <property type="component" value="Chromosome E"/>
</dbReference>
<sequence>MSLEGVAEHCYNITQSYLDLANQTSIVDETKEAIKLTRDYLLKDIFKRWDPFSGQISFSYNGGKDCQVLLIVYLSCLWEFFKESIRISQFSLKFQKFPLEYLPTVYIDQAETFQTLEDFIELTKNRYFLSLYESPRNQTSMPQAFRNYLDLNENTEAIVIGIRHTDPYGEKLKCIERTDSNWPDFIRLQPLLHWKLANVWSLLLYSGEELCGLYEYGFTSIGGVNTTRPNPFLKKGPGEDNGEAITNHFSWEISNAYGKAQEDSSVPVTRVSDADLDIIQKTDDSAYYPGWFLIEDSKERAGRS</sequence>
<keyword evidence="4" id="KW-0288">FMN</keyword>
<reference evidence="15" key="1">
    <citation type="submission" date="2016-03" db="EMBL/GenBank/DDBJ databases">
        <authorList>
            <person name="Devillers H."/>
        </authorList>
    </citation>
    <scope>NUCLEOTIDE SEQUENCE [LARGE SCALE GENOMIC DNA]</scope>
</reference>
<protein>
    <recommendedName>
        <fullName evidence="2">FAD synthase</fullName>
        <ecNumber evidence="2">2.7.7.2</ecNumber>
    </recommendedName>
    <alternativeName>
        <fullName evidence="10">FAD pyrophosphorylase</fullName>
    </alternativeName>
    <alternativeName>
        <fullName evidence="11">FMN adenylyltransferase</fullName>
    </alternativeName>
</protein>
<evidence type="ECO:0000256" key="11">
    <source>
        <dbReference type="ARBA" id="ARBA00031871"/>
    </source>
</evidence>
<evidence type="ECO:0000256" key="6">
    <source>
        <dbReference type="ARBA" id="ARBA00022695"/>
    </source>
</evidence>
<evidence type="ECO:0000256" key="4">
    <source>
        <dbReference type="ARBA" id="ARBA00022643"/>
    </source>
</evidence>
<evidence type="ECO:0000256" key="3">
    <source>
        <dbReference type="ARBA" id="ARBA00022630"/>
    </source>
</evidence>
<dbReference type="GO" id="GO:0003919">
    <property type="term" value="F:FMN adenylyltransferase activity"/>
    <property type="evidence" value="ECO:0007669"/>
    <property type="project" value="UniProtKB-EC"/>
</dbReference>